<comment type="caution">
    <text evidence="4">The sequence shown here is derived from an EMBL/GenBank/DDBJ whole genome shotgun (WGS) entry which is preliminary data.</text>
</comment>
<evidence type="ECO:0000313" key="4">
    <source>
        <dbReference type="EMBL" id="GGO81639.1"/>
    </source>
</evidence>
<feature type="domain" description="HTH tetR-type" evidence="3">
    <location>
        <begin position="14"/>
        <end position="74"/>
    </location>
</feature>
<dbReference type="PANTHER" id="PTHR30055:SF226">
    <property type="entry name" value="HTH-TYPE TRANSCRIPTIONAL REGULATOR PKSA"/>
    <property type="match status" value="1"/>
</dbReference>
<dbReference type="InterPro" id="IPR001647">
    <property type="entry name" value="HTH_TetR"/>
</dbReference>
<dbReference type="Gene3D" id="1.10.357.10">
    <property type="entry name" value="Tetracycline Repressor, domain 2"/>
    <property type="match status" value="1"/>
</dbReference>
<keyword evidence="1 2" id="KW-0238">DNA-binding</keyword>
<dbReference type="InterPro" id="IPR050109">
    <property type="entry name" value="HTH-type_TetR-like_transc_reg"/>
</dbReference>
<dbReference type="RefSeq" id="WP_188860563.1">
    <property type="nucleotide sequence ID" value="NZ_BMLT01000005.1"/>
</dbReference>
<dbReference type="Gene3D" id="1.10.10.60">
    <property type="entry name" value="Homeodomain-like"/>
    <property type="match status" value="1"/>
</dbReference>
<organism evidence="4 5">
    <name type="scientific">Marinobacterium nitratireducens</name>
    <dbReference type="NCBI Taxonomy" id="518897"/>
    <lineage>
        <taxon>Bacteria</taxon>
        <taxon>Pseudomonadati</taxon>
        <taxon>Pseudomonadota</taxon>
        <taxon>Gammaproteobacteria</taxon>
        <taxon>Oceanospirillales</taxon>
        <taxon>Oceanospirillaceae</taxon>
        <taxon>Marinobacterium</taxon>
    </lineage>
</organism>
<evidence type="ECO:0000256" key="2">
    <source>
        <dbReference type="PROSITE-ProRule" id="PRU00335"/>
    </source>
</evidence>
<dbReference type="SUPFAM" id="SSF48498">
    <property type="entry name" value="Tetracyclin repressor-like, C-terminal domain"/>
    <property type="match status" value="1"/>
</dbReference>
<dbReference type="InterPro" id="IPR009057">
    <property type="entry name" value="Homeodomain-like_sf"/>
</dbReference>
<dbReference type="InterPro" id="IPR036271">
    <property type="entry name" value="Tet_transcr_reg_TetR-rel_C_sf"/>
</dbReference>
<protein>
    <submittedName>
        <fullName evidence="4">TetR family transcriptional regulator</fullName>
    </submittedName>
</protein>
<accession>A0A917ZGI8</accession>
<dbReference type="GO" id="GO:0003700">
    <property type="term" value="F:DNA-binding transcription factor activity"/>
    <property type="evidence" value="ECO:0007669"/>
    <property type="project" value="TreeGrafter"/>
</dbReference>
<dbReference type="PANTHER" id="PTHR30055">
    <property type="entry name" value="HTH-TYPE TRANSCRIPTIONAL REGULATOR RUTR"/>
    <property type="match status" value="1"/>
</dbReference>
<dbReference type="Pfam" id="PF00440">
    <property type="entry name" value="TetR_N"/>
    <property type="match status" value="1"/>
</dbReference>
<dbReference type="InterPro" id="IPR023772">
    <property type="entry name" value="DNA-bd_HTH_TetR-type_CS"/>
</dbReference>
<proteinExistence type="predicted"/>
<reference evidence="4 5" key="1">
    <citation type="journal article" date="2014" name="Int. J. Syst. Evol. Microbiol.">
        <title>Complete genome sequence of Corynebacterium casei LMG S-19264T (=DSM 44701T), isolated from a smear-ripened cheese.</title>
        <authorList>
            <consortium name="US DOE Joint Genome Institute (JGI-PGF)"/>
            <person name="Walter F."/>
            <person name="Albersmeier A."/>
            <person name="Kalinowski J."/>
            <person name="Ruckert C."/>
        </authorList>
    </citation>
    <scope>NUCLEOTIDE SEQUENCE [LARGE SCALE GENOMIC DNA]</scope>
    <source>
        <strain evidence="4 5">CGMCC 1.7286</strain>
    </source>
</reference>
<sequence>MVYRRTEKVEARQAQLRQTLLNSALQLVAEGGFGALTIVELAQRAGIATGTVYKYFDSKAQLCAEVFTLGTEKELARVREKALAEGPASQRLLNAVESFAVRAIRGRRLAYALIAEPVDPQVDTQRLKYRQAYAQIFQQLVEDGIRRGEFPPQEAAVSAAALVGVIAEALVGPLTWPLDGSDAVIDQPRLIEAIQTFCLRAVAGSNAPAGAPRPGQRMP</sequence>
<feature type="DNA-binding region" description="H-T-H motif" evidence="2">
    <location>
        <begin position="37"/>
        <end position="56"/>
    </location>
</feature>
<evidence type="ECO:0000256" key="1">
    <source>
        <dbReference type="ARBA" id="ARBA00023125"/>
    </source>
</evidence>
<gene>
    <name evidence="4" type="ORF">GCM10011348_21090</name>
</gene>
<dbReference type="EMBL" id="BMLT01000005">
    <property type="protein sequence ID" value="GGO81639.1"/>
    <property type="molecule type" value="Genomic_DNA"/>
</dbReference>
<evidence type="ECO:0000313" key="5">
    <source>
        <dbReference type="Proteomes" id="UP000599578"/>
    </source>
</evidence>
<evidence type="ECO:0000259" key="3">
    <source>
        <dbReference type="PROSITE" id="PS50977"/>
    </source>
</evidence>
<dbReference type="Proteomes" id="UP000599578">
    <property type="component" value="Unassembled WGS sequence"/>
</dbReference>
<dbReference type="SUPFAM" id="SSF46689">
    <property type="entry name" value="Homeodomain-like"/>
    <property type="match status" value="1"/>
</dbReference>
<dbReference type="AlphaFoldDB" id="A0A917ZGI8"/>
<dbReference type="GO" id="GO:0000976">
    <property type="term" value="F:transcription cis-regulatory region binding"/>
    <property type="evidence" value="ECO:0007669"/>
    <property type="project" value="TreeGrafter"/>
</dbReference>
<dbReference type="Pfam" id="PF17932">
    <property type="entry name" value="TetR_C_24"/>
    <property type="match status" value="1"/>
</dbReference>
<dbReference type="PROSITE" id="PS01081">
    <property type="entry name" value="HTH_TETR_1"/>
    <property type="match status" value="1"/>
</dbReference>
<keyword evidence="5" id="KW-1185">Reference proteome</keyword>
<dbReference type="PROSITE" id="PS50977">
    <property type="entry name" value="HTH_TETR_2"/>
    <property type="match status" value="1"/>
</dbReference>
<dbReference type="PRINTS" id="PR00455">
    <property type="entry name" value="HTHTETR"/>
</dbReference>
<name>A0A917ZGI8_9GAMM</name>
<dbReference type="InterPro" id="IPR041490">
    <property type="entry name" value="KstR2_TetR_C"/>
</dbReference>